<feature type="domain" description="Sigma-54 factor interaction" evidence="6">
    <location>
        <begin position="374"/>
        <end position="592"/>
    </location>
</feature>
<dbReference type="AlphaFoldDB" id="A0A4S4B249"/>
<dbReference type="Gene3D" id="1.10.8.60">
    <property type="match status" value="1"/>
</dbReference>
<dbReference type="InterPro" id="IPR027417">
    <property type="entry name" value="P-loop_NTPase"/>
</dbReference>
<dbReference type="PROSITE" id="PS50045">
    <property type="entry name" value="SIGMA54_INTERACT_4"/>
    <property type="match status" value="1"/>
</dbReference>
<evidence type="ECO:0000256" key="5">
    <source>
        <dbReference type="SAM" id="MobiDB-lite"/>
    </source>
</evidence>
<protein>
    <submittedName>
        <fullName evidence="7">Sigma-54-dependent Fis family transcriptional regulator</fullName>
    </submittedName>
</protein>
<reference evidence="7 8" key="1">
    <citation type="submission" date="2019-04" db="EMBL/GenBank/DDBJ databases">
        <title>Azoarcus nasutitermitis sp. nov. isolated from termite nest.</title>
        <authorList>
            <person name="Lin S.-Y."/>
            <person name="Hameed A."/>
            <person name="Hsu Y.-H."/>
            <person name="Young C.-C."/>
        </authorList>
    </citation>
    <scope>NUCLEOTIDE SEQUENCE [LARGE SCALE GENOMIC DNA]</scope>
    <source>
        <strain evidence="7 8">CC-YHH838</strain>
    </source>
</reference>
<dbReference type="SUPFAM" id="SSF46689">
    <property type="entry name" value="Homeodomain-like"/>
    <property type="match status" value="1"/>
</dbReference>
<dbReference type="InterPro" id="IPR002078">
    <property type="entry name" value="Sigma_54_int"/>
</dbReference>
<dbReference type="Gene3D" id="1.10.10.60">
    <property type="entry name" value="Homeodomain-like"/>
    <property type="match status" value="1"/>
</dbReference>
<evidence type="ECO:0000313" key="8">
    <source>
        <dbReference type="Proteomes" id="UP000308430"/>
    </source>
</evidence>
<dbReference type="PANTHER" id="PTHR32071">
    <property type="entry name" value="TRANSCRIPTIONAL REGULATORY PROTEIN"/>
    <property type="match status" value="1"/>
</dbReference>
<organism evidence="7 8">
    <name type="scientific">Pseudothauera nasutitermitis</name>
    <dbReference type="NCBI Taxonomy" id="2565930"/>
    <lineage>
        <taxon>Bacteria</taxon>
        <taxon>Pseudomonadati</taxon>
        <taxon>Pseudomonadota</taxon>
        <taxon>Betaproteobacteria</taxon>
        <taxon>Rhodocyclales</taxon>
        <taxon>Zoogloeaceae</taxon>
        <taxon>Pseudothauera</taxon>
    </lineage>
</organism>
<comment type="caution">
    <text evidence="7">The sequence shown here is derived from an EMBL/GenBank/DDBJ whole genome shotgun (WGS) entry which is preliminary data.</text>
</comment>
<dbReference type="FunFam" id="3.40.50.300:FF:000006">
    <property type="entry name" value="DNA-binding transcriptional regulator NtrC"/>
    <property type="match status" value="1"/>
</dbReference>
<dbReference type="OrthoDB" id="9761705at2"/>
<dbReference type="Gene3D" id="3.40.50.300">
    <property type="entry name" value="P-loop containing nucleotide triphosphate hydrolases"/>
    <property type="match status" value="1"/>
</dbReference>
<keyword evidence="2" id="KW-0067">ATP-binding</keyword>
<dbReference type="Pfam" id="PF25601">
    <property type="entry name" value="AAA_lid_14"/>
    <property type="match status" value="1"/>
</dbReference>
<dbReference type="SMART" id="SM00382">
    <property type="entry name" value="AAA"/>
    <property type="match status" value="1"/>
</dbReference>
<keyword evidence="8" id="KW-1185">Reference proteome</keyword>
<sequence>MNLSQFATTRGFPARHPRRPFPDGPQKAGRRLSRRATPHGGERSMNLSNTPVRPAPSEADLARARRDFFLRGRPPGALLGRRVLGSWMRCMQRGLVAERACPVEPLGSAALLAARERAELLRRLAAPELEFLAETLADTASQVILANADGLILDTRGDARAMDRATRVALLPGVSWAEAAMGTNAIGTALADNELTEIWGGEHFHDQHHRLCCTAVPILDHTGQPVGLLDVSGDARLPRGYARAIVLRAAREIEQRWLLNAPERYARLRFHPERACVGAYQEGVLLLDDDRIVGANRSALQWLETDWRLIGRAVDQVFEHAGPSAERLRTRAGRALFGQLQAARRPRMAAGAPRAVDPVESDGPWLGEPQRVALERTRRAIDAGLSTVLHGETGCGKEVLARRAHALSSRASGPFVAINCAALPDTLIEAELFGYTEGAFTGARRKGSPGRIAEADGGILFLDEIGDMPLLLQSRLLRVLQEHRVEPLGGGAARAVDCVVLCATHRDLDALVASGEFRADLLYRLREHQETLPAWRTLPEAQRRDALSRLWACAGGPARGVRLAPEAFDRLVAHAWPGNFRQCAAALRALAAFADDGAQLGPADLPAELQPAVEAARASLEELSHGAIVSALARHRGKVAAAAAELGIHRATLYRRMRKLGIAASGEG</sequence>
<keyword evidence="1" id="KW-0547">Nucleotide-binding</keyword>
<dbReference type="GO" id="GO:0005524">
    <property type="term" value="F:ATP binding"/>
    <property type="evidence" value="ECO:0007669"/>
    <property type="project" value="UniProtKB-KW"/>
</dbReference>
<dbReference type="CDD" id="cd00009">
    <property type="entry name" value="AAA"/>
    <property type="match status" value="1"/>
</dbReference>
<evidence type="ECO:0000256" key="3">
    <source>
        <dbReference type="ARBA" id="ARBA00023015"/>
    </source>
</evidence>
<dbReference type="InterPro" id="IPR058031">
    <property type="entry name" value="AAA_lid_NorR"/>
</dbReference>
<evidence type="ECO:0000259" key="6">
    <source>
        <dbReference type="PROSITE" id="PS50045"/>
    </source>
</evidence>
<dbReference type="Proteomes" id="UP000308430">
    <property type="component" value="Unassembled WGS sequence"/>
</dbReference>
<feature type="region of interest" description="Disordered" evidence="5">
    <location>
        <begin position="1"/>
        <end position="57"/>
    </location>
</feature>
<dbReference type="InterPro" id="IPR025943">
    <property type="entry name" value="Sigma_54_int_dom_ATP-bd_2"/>
</dbReference>
<dbReference type="InterPro" id="IPR009057">
    <property type="entry name" value="Homeodomain-like_sf"/>
</dbReference>
<dbReference type="Gene3D" id="3.30.450.40">
    <property type="match status" value="1"/>
</dbReference>
<evidence type="ECO:0000256" key="1">
    <source>
        <dbReference type="ARBA" id="ARBA00022741"/>
    </source>
</evidence>
<name>A0A4S4B249_9RHOO</name>
<dbReference type="EMBL" id="SSOC01000002">
    <property type="protein sequence ID" value="THF66265.1"/>
    <property type="molecule type" value="Genomic_DNA"/>
</dbReference>
<dbReference type="PRINTS" id="PR01590">
    <property type="entry name" value="HTHFIS"/>
</dbReference>
<dbReference type="GO" id="GO:0006355">
    <property type="term" value="P:regulation of DNA-templated transcription"/>
    <property type="evidence" value="ECO:0007669"/>
    <property type="project" value="InterPro"/>
</dbReference>
<evidence type="ECO:0000256" key="4">
    <source>
        <dbReference type="ARBA" id="ARBA00023163"/>
    </source>
</evidence>
<dbReference type="InterPro" id="IPR003593">
    <property type="entry name" value="AAA+_ATPase"/>
</dbReference>
<dbReference type="SUPFAM" id="SSF52540">
    <property type="entry name" value="P-loop containing nucleoside triphosphate hydrolases"/>
    <property type="match status" value="1"/>
</dbReference>
<dbReference type="PROSITE" id="PS00676">
    <property type="entry name" value="SIGMA54_INTERACT_2"/>
    <property type="match status" value="1"/>
</dbReference>
<dbReference type="InterPro" id="IPR029016">
    <property type="entry name" value="GAF-like_dom_sf"/>
</dbReference>
<accession>A0A4S4B249</accession>
<dbReference type="InterPro" id="IPR002197">
    <property type="entry name" value="HTH_Fis"/>
</dbReference>
<keyword evidence="4" id="KW-0804">Transcription</keyword>
<dbReference type="PANTHER" id="PTHR32071:SF77">
    <property type="entry name" value="TRANSCRIPTIONAL REGULATORY PROTEIN"/>
    <property type="match status" value="1"/>
</dbReference>
<feature type="compositionally biased region" description="Basic residues" evidence="5">
    <location>
        <begin position="28"/>
        <end position="37"/>
    </location>
</feature>
<gene>
    <name evidence="7" type="ORF">E6C76_05315</name>
</gene>
<dbReference type="GO" id="GO:0043565">
    <property type="term" value="F:sequence-specific DNA binding"/>
    <property type="evidence" value="ECO:0007669"/>
    <property type="project" value="InterPro"/>
</dbReference>
<evidence type="ECO:0000313" key="7">
    <source>
        <dbReference type="EMBL" id="THF66265.1"/>
    </source>
</evidence>
<dbReference type="SUPFAM" id="SSF55781">
    <property type="entry name" value="GAF domain-like"/>
    <property type="match status" value="1"/>
</dbReference>
<dbReference type="Pfam" id="PF00158">
    <property type="entry name" value="Sigma54_activat"/>
    <property type="match status" value="1"/>
</dbReference>
<dbReference type="Pfam" id="PF02954">
    <property type="entry name" value="HTH_8"/>
    <property type="match status" value="1"/>
</dbReference>
<proteinExistence type="predicted"/>
<keyword evidence="3" id="KW-0805">Transcription regulation</keyword>
<evidence type="ECO:0000256" key="2">
    <source>
        <dbReference type="ARBA" id="ARBA00022840"/>
    </source>
</evidence>